<proteinExistence type="predicted"/>
<dbReference type="Proteomes" id="UP000887578">
    <property type="component" value="Unplaced"/>
</dbReference>
<evidence type="ECO:0000313" key="3">
    <source>
        <dbReference type="WBParaSite" id="PDA_v2.g19848.t1"/>
    </source>
</evidence>
<evidence type="ECO:0000313" key="2">
    <source>
        <dbReference type="Proteomes" id="UP000887578"/>
    </source>
</evidence>
<dbReference type="AlphaFoldDB" id="A0A914PMY2"/>
<protein>
    <submittedName>
        <fullName evidence="3">NADP-dependent oxidoreductase domain-containing protein</fullName>
    </submittedName>
</protein>
<dbReference type="InterPro" id="IPR023210">
    <property type="entry name" value="NADP_OxRdtase_dom"/>
</dbReference>
<sequence length="68" mass="8148">MTQRGIIVIPRSTNPKRIHDNISIFDFTLTDDEMKKFTEIKENTRLFLWENFNGHPWHFVNQEATTVK</sequence>
<dbReference type="Gene3D" id="3.20.20.100">
    <property type="entry name" value="NADP-dependent oxidoreductase domain"/>
    <property type="match status" value="1"/>
</dbReference>
<reference evidence="3" key="1">
    <citation type="submission" date="2022-11" db="UniProtKB">
        <authorList>
            <consortium name="WormBaseParasite"/>
        </authorList>
    </citation>
    <scope>IDENTIFICATION</scope>
</reference>
<feature type="domain" description="NADP-dependent oxidoreductase" evidence="1">
    <location>
        <begin position="3"/>
        <end position="41"/>
    </location>
</feature>
<accession>A0A914PMY2</accession>
<dbReference type="WBParaSite" id="PDA_v2.g19848.t1">
    <property type="protein sequence ID" value="PDA_v2.g19848.t1"/>
    <property type="gene ID" value="PDA_v2.g19848"/>
</dbReference>
<dbReference type="Pfam" id="PF00248">
    <property type="entry name" value="Aldo_ket_red"/>
    <property type="match status" value="1"/>
</dbReference>
<name>A0A914PMY2_9BILA</name>
<organism evidence="2 3">
    <name type="scientific">Panagrolaimus davidi</name>
    <dbReference type="NCBI Taxonomy" id="227884"/>
    <lineage>
        <taxon>Eukaryota</taxon>
        <taxon>Metazoa</taxon>
        <taxon>Ecdysozoa</taxon>
        <taxon>Nematoda</taxon>
        <taxon>Chromadorea</taxon>
        <taxon>Rhabditida</taxon>
        <taxon>Tylenchina</taxon>
        <taxon>Panagrolaimomorpha</taxon>
        <taxon>Panagrolaimoidea</taxon>
        <taxon>Panagrolaimidae</taxon>
        <taxon>Panagrolaimus</taxon>
    </lineage>
</organism>
<dbReference type="InterPro" id="IPR036812">
    <property type="entry name" value="NAD(P)_OxRdtase_dom_sf"/>
</dbReference>
<keyword evidence="2" id="KW-1185">Reference proteome</keyword>
<dbReference type="SUPFAM" id="SSF51430">
    <property type="entry name" value="NAD(P)-linked oxidoreductase"/>
    <property type="match status" value="1"/>
</dbReference>
<evidence type="ECO:0000259" key="1">
    <source>
        <dbReference type="Pfam" id="PF00248"/>
    </source>
</evidence>